<reference evidence="2" key="1">
    <citation type="journal article" date="2015" name="Nat. Genet.">
        <title>The genome and transcriptome of the zoonotic hookworm Ancylostoma ceylanicum identify infection-specific gene families.</title>
        <authorList>
            <person name="Schwarz E.M."/>
            <person name="Hu Y."/>
            <person name="Antoshechkin I."/>
            <person name="Miller M.M."/>
            <person name="Sternberg P.W."/>
            <person name="Aroian R.V."/>
        </authorList>
    </citation>
    <scope>NUCLEOTIDE SEQUENCE</scope>
    <source>
        <strain evidence="2">HY135</strain>
    </source>
</reference>
<dbReference type="AlphaFoldDB" id="A0A016VMQ1"/>
<evidence type="ECO:0000313" key="2">
    <source>
        <dbReference type="Proteomes" id="UP000024635"/>
    </source>
</evidence>
<accession>A0A016VMQ1</accession>
<keyword evidence="2" id="KW-1185">Reference proteome</keyword>
<dbReference type="EMBL" id="JARK01001343">
    <property type="protein sequence ID" value="EYC28889.1"/>
    <property type="molecule type" value="Genomic_DNA"/>
</dbReference>
<sequence>MMKSLCVRQHQVGATRYAIFKEVEDLLHRKRSHSPSSGGMRYLLVFLLLTIVQDLTAFRCPDEQGPVPSTFAAMGGIMCTHFCTRVRVRHSVP</sequence>
<dbReference type="Proteomes" id="UP000024635">
    <property type="component" value="Unassembled WGS sequence"/>
</dbReference>
<proteinExistence type="predicted"/>
<organism evidence="1 2">
    <name type="scientific">Ancylostoma ceylanicum</name>
    <dbReference type="NCBI Taxonomy" id="53326"/>
    <lineage>
        <taxon>Eukaryota</taxon>
        <taxon>Metazoa</taxon>
        <taxon>Ecdysozoa</taxon>
        <taxon>Nematoda</taxon>
        <taxon>Chromadorea</taxon>
        <taxon>Rhabditida</taxon>
        <taxon>Rhabditina</taxon>
        <taxon>Rhabditomorpha</taxon>
        <taxon>Strongyloidea</taxon>
        <taxon>Ancylostomatidae</taxon>
        <taxon>Ancylostomatinae</taxon>
        <taxon>Ancylostoma</taxon>
    </lineage>
</organism>
<evidence type="ECO:0000313" key="1">
    <source>
        <dbReference type="EMBL" id="EYC28889.1"/>
    </source>
</evidence>
<gene>
    <name evidence="1" type="primary">Acey_s0007.g3484</name>
    <name evidence="1" type="ORF">Y032_0007g3484</name>
</gene>
<name>A0A016VMQ1_9BILA</name>
<comment type="caution">
    <text evidence="1">The sequence shown here is derived from an EMBL/GenBank/DDBJ whole genome shotgun (WGS) entry which is preliminary data.</text>
</comment>
<protein>
    <submittedName>
        <fullName evidence="1">Uncharacterized protein</fullName>
    </submittedName>
</protein>